<dbReference type="GO" id="GO:0005829">
    <property type="term" value="C:cytosol"/>
    <property type="evidence" value="ECO:0007669"/>
    <property type="project" value="TreeGrafter"/>
</dbReference>
<dbReference type="EMBL" id="QGTJ01000002">
    <property type="protein sequence ID" value="PWV64693.1"/>
    <property type="molecule type" value="Genomic_DNA"/>
</dbReference>
<evidence type="ECO:0000313" key="7">
    <source>
        <dbReference type="Proteomes" id="UP000246569"/>
    </source>
</evidence>
<dbReference type="InterPro" id="IPR018335">
    <property type="entry name" value="Tscrpt_reg_HTH_Crp-type_CS"/>
</dbReference>
<dbReference type="Gene3D" id="1.10.10.10">
    <property type="entry name" value="Winged helix-like DNA-binding domain superfamily/Winged helix DNA-binding domain"/>
    <property type="match status" value="1"/>
</dbReference>
<protein>
    <submittedName>
        <fullName evidence="6">Crp/Fnr family transcriptional regulator</fullName>
    </submittedName>
</protein>
<dbReference type="AlphaFoldDB" id="A0A317MYI4"/>
<dbReference type="FunFam" id="1.10.10.10:FF:000028">
    <property type="entry name" value="Fumarate/nitrate reduction transcriptional regulator Fnr"/>
    <property type="match status" value="1"/>
</dbReference>
<feature type="domain" description="HTH crp-type" evidence="5">
    <location>
        <begin position="162"/>
        <end position="235"/>
    </location>
</feature>
<dbReference type="GO" id="GO:0003700">
    <property type="term" value="F:DNA-binding transcription factor activity"/>
    <property type="evidence" value="ECO:0007669"/>
    <property type="project" value="InterPro"/>
</dbReference>
<keyword evidence="2" id="KW-0238">DNA-binding</keyword>
<dbReference type="OrthoDB" id="7643467at2"/>
<evidence type="ECO:0000256" key="1">
    <source>
        <dbReference type="ARBA" id="ARBA00023015"/>
    </source>
</evidence>
<comment type="caution">
    <text evidence="6">The sequence shown here is derived from an EMBL/GenBank/DDBJ whole genome shotgun (WGS) entry which is preliminary data.</text>
</comment>
<keyword evidence="7" id="KW-1185">Reference proteome</keyword>
<keyword evidence="1" id="KW-0805">Transcription regulation</keyword>
<dbReference type="Gene3D" id="2.60.120.10">
    <property type="entry name" value="Jelly Rolls"/>
    <property type="match status" value="1"/>
</dbReference>
<dbReference type="SUPFAM" id="SSF46785">
    <property type="entry name" value="Winged helix' DNA-binding domain"/>
    <property type="match status" value="1"/>
</dbReference>
<gene>
    <name evidence="6" type="ORF">C7443_102345</name>
</gene>
<accession>A0A317MYI4</accession>
<dbReference type="CDD" id="cd00038">
    <property type="entry name" value="CAP_ED"/>
    <property type="match status" value="1"/>
</dbReference>
<sequence>MNDCSTKPLDLAMLRLACQNCSLHELCLPVGIHQEDVARLDEIIRRKRPLARGDHVYRLGDEFRAVYAIRAGSVKTYAMTETGGEQIIGFYLPGEIIGLDAIHSGMHPSSAKSLETTSICEIPFSQLEELASAIPTLARQLVRIMSREIHSDDELLTLLGKKSAEERLASLLMSLSSRLQQRGFSAREFHLSMSRNDIGNYLGLAVETVSRLFTRFQQIGLVTVNNKHIRIDNLDALREMAGIVGGGACGEKIRTGST</sequence>
<proteinExistence type="predicted"/>
<dbReference type="InterPro" id="IPR050397">
    <property type="entry name" value="Env_Response_Regulators"/>
</dbReference>
<organism evidence="6 7">
    <name type="scientific">Plasticicumulans acidivorans</name>
    <dbReference type="NCBI Taxonomy" id="886464"/>
    <lineage>
        <taxon>Bacteria</taxon>
        <taxon>Pseudomonadati</taxon>
        <taxon>Pseudomonadota</taxon>
        <taxon>Gammaproteobacteria</taxon>
        <taxon>Candidatus Competibacteraceae</taxon>
        <taxon>Plasticicumulans</taxon>
    </lineage>
</organism>
<dbReference type="InterPro" id="IPR012318">
    <property type="entry name" value="HTH_CRP"/>
</dbReference>
<evidence type="ECO:0000259" key="4">
    <source>
        <dbReference type="PROSITE" id="PS50042"/>
    </source>
</evidence>
<dbReference type="InterPro" id="IPR000595">
    <property type="entry name" value="cNMP-bd_dom"/>
</dbReference>
<dbReference type="SUPFAM" id="SSF51206">
    <property type="entry name" value="cAMP-binding domain-like"/>
    <property type="match status" value="1"/>
</dbReference>
<dbReference type="PANTHER" id="PTHR24567">
    <property type="entry name" value="CRP FAMILY TRANSCRIPTIONAL REGULATORY PROTEIN"/>
    <property type="match status" value="1"/>
</dbReference>
<dbReference type="Pfam" id="PF13545">
    <property type="entry name" value="HTH_Crp_2"/>
    <property type="match status" value="1"/>
</dbReference>
<dbReference type="InterPro" id="IPR018490">
    <property type="entry name" value="cNMP-bd_dom_sf"/>
</dbReference>
<evidence type="ECO:0000256" key="2">
    <source>
        <dbReference type="ARBA" id="ARBA00023125"/>
    </source>
</evidence>
<evidence type="ECO:0000259" key="5">
    <source>
        <dbReference type="PROSITE" id="PS51063"/>
    </source>
</evidence>
<dbReference type="InterPro" id="IPR036388">
    <property type="entry name" value="WH-like_DNA-bd_sf"/>
</dbReference>
<dbReference type="InterPro" id="IPR014710">
    <property type="entry name" value="RmlC-like_jellyroll"/>
</dbReference>
<evidence type="ECO:0000313" key="6">
    <source>
        <dbReference type="EMBL" id="PWV64693.1"/>
    </source>
</evidence>
<keyword evidence="3" id="KW-0804">Transcription</keyword>
<dbReference type="SMART" id="SM00100">
    <property type="entry name" value="cNMP"/>
    <property type="match status" value="1"/>
</dbReference>
<dbReference type="PROSITE" id="PS00042">
    <property type="entry name" value="HTH_CRP_1"/>
    <property type="match status" value="1"/>
</dbReference>
<evidence type="ECO:0000256" key="3">
    <source>
        <dbReference type="ARBA" id="ARBA00023163"/>
    </source>
</evidence>
<dbReference type="PRINTS" id="PR00034">
    <property type="entry name" value="HTHCRP"/>
</dbReference>
<dbReference type="Proteomes" id="UP000246569">
    <property type="component" value="Unassembled WGS sequence"/>
</dbReference>
<dbReference type="PROSITE" id="PS51063">
    <property type="entry name" value="HTH_CRP_2"/>
    <property type="match status" value="1"/>
</dbReference>
<feature type="domain" description="Cyclic nucleotide-binding" evidence="4">
    <location>
        <begin position="28"/>
        <end position="111"/>
    </location>
</feature>
<name>A0A317MYI4_9GAMM</name>
<dbReference type="PANTHER" id="PTHR24567:SF75">
    <property type="entry name" value="FUMARATE AND NITRATE REDUCTION REGULATORY PROTEIN"/>
    <property type="match status" value="1"/>
</dbReference>
<dbReference type="InterPro" id="IPR036390">
    <property type="entry name" value="WH_DNA-bd_sf"/>
</dbReference>
<reference evidence="6 7" key="1">
    <citation type="submission" date="2018-05" db="EMBL/GenBank/DDBJ databases">
        <title>Genomic Encyclopedia of Type Strains, Phase IV (KMG-IV): sequencing the most valuable type-strain genomes for metagenomic binning, comparative biology and taxonomic classification.</title>
        <authorList>
            <person name="Goeker M."/>
        </authorList>
    </citation>
    <scope>NUCLEOTIDE SEQUENCE [LARGE SCALE GENOMIC DNA]</scope>
    <source>
        <strain evidence="6 7">DSM 23606</strain>
    </source>
</reference>
<dbReference type="RefSeq" id="WP_110017328.1">
    <property type="nucleotide sequence ID" value="NZ_QGTJ01000002.1"/>
</dbReference>
<dbReference type="PROSITE" id="PS50042">
    <property type="entry name" value="CNMP_BINDING_3"/>
    <property type="match status" value="1"/>
</dbReference>
<dbReference type="GO" id="GO:0003677">
    <property type="term" value="F:DNA binding"/>
    <property type="evidence" value="ECO:0007669"/>
    <property type="project" value="UniProtKB-KW"/>
</dbReference>
<dbReference type="Pfam" id="PF00027">
    <property type="entry name" value="cNMP_binding"/>
    <property type="match status" value="1"/>
</dbReference>
<dbReference type="NCBIfam" id="NF008365">
    <property type="entry name" value="PRK11161.1"/>
    <property type="match status" value="1"/>
</dbReference>
<dbReference type="SMART" id="SM00419">
    <property type="entry name" value="HTH_CRP"/>
    <property type="match status" value="1"/>
</dbReference>